<proteinExistence type="predicted"/>
<accession>A0A917N2H4</accession>
<reference evidence="1" key="2">
    <citation type="submission" date="2020-09" db="EMBL/GenBank/DDBJ databases">
        <authorList>
            <person name="Sun Q."/>
            <person name="Sedlacek I."/>
        </authorList>
    </citation>
    <scope>NUCLEOTIDE SEQUENCE</scope>
    <source>
        <strain evidence="1">CCM 8711</strain>
    </source>
</reference>
<protein>
    <recommendedName>
        <fullName evidence="3">Periplasmic heavy metal sensor</fullName>
    </recommendedName>
</protein>
<comment type="caution">
    <text evidence="1">The sequence shown here is derived from an EMBL/GenBank/DDBJ whole genome shotgun (WGS) entry which is preliminary data.</text>
</comment>
<dbReference type="EMBL" id="BMDO01000007">
    <property type="protein sequence ID" value="GGI51544.1"/>
    <property type="molecule type" value="Genomic_DNA"/>
</dbReference>
<name>A0A917N2H4_9SPHI</name>
<evidence type="ECO:0008006" key="3">
    <source>
        <dbReference type="Google" id="ProtNLM"/>
    </source>
</evidence>
<organism evidence="1 2">
    <name type="scientific">Mucilaginibacter galii</name>
    <dbReference type="NCBI Taxonomy" id="2005073"/>
    <lineage>
        <taxon>Bacteria</taxon>
        <taxon>Pseudomonadati</taxon>
        <taxon>Bacteroidota</taxon>
        <taxon>Sphingobacteriia</taxon>
        <taxon>Sphingobacteriales</taxon>
        <taxon>Sphingobacteriaceae</taxon>
        <taxon>Mucilaginibacter</taxon>
    </lineage>
</organism>
<reference evidence="1" key="1">
    <citation type="journal article" date="2014" name="Int. J. Syst. Evol. Microbiol.">
        <title>Complete genome sequence of Corynebacterium casei LMG S-19264T (=DSM 44701T), isolated from a smear-ripened cheese.</title>
        <authorList>
            <consortium name="US DOE Joint Genome Institute (JGI-PGF)"/>
            <person name="Walter F."/>
            <person name="Albersmeier A."/>
            <person name="Kalinowski J."/>
            <person name="Ruckert C."/>
        </authorList>
    </citation>
    <scope>NUCLEOTIDE SEQUENCE</scope>
    <source>
        <strain evidence="1">CCM 8711</strain>
    </source>
</reference>
<sequence>MTPEEQAKGLQTQLKLTDDQTSKITAIYQTQAKSMDSLRTASNGDRQAMMSAYRPIMEANNAKVKALLTAEQKEAFDKMQAERMNRMRQGGGGGNPPPSQK</sequence>
<evidence type="ECO:0000313" key="1">
    <source>
        <dbReference type="EMBL" id="GGI51544.1"/>
    </source>
</evidence>
<dbReference type="Proteomes" id="UP000662074">
    <property type="component" value="Unassembled WGS sequence"/>
</dbReference>
<evidence type="ECO:0000313" key="2">
    <source>
        <dbReference type="Proteomes" id="UP000662074"/>
    </source>
</evidence>
<dbReference type="AlphaFoldDB" id="A0A917N2H4"/>
<gene>
    <name evidence="1" type="ORF">GCM10011425_27560</name>
</gene>
<keyword evidence="2" id="KW-1185">Reference proteome</keyword>